<dbReference type="PANTHER" id="PTHR46104">
    <property type="entry name" value="GENE 9195-RELATED-RELATED"/>
    <property type="match status" value="1"/>
</dbReference>
<evidence type="ECO:0000313" key="2">
    <source>
        <dbReference type="Proteomes" id="UP000001554"/>
    </source>
</evidence>
<dbReference type="SUPFAM" id="SSF57184">
    <property type="entry name" value="Growth factor receptor domain"/>
    <property type="match status" value="1"/>
</dbReference>
<reference evidence="3" key="2">
    <citation type="submission" date="2025-08" db="UniProtKB">
        <authorList>
            <consortium name="RefSeq"/>
        </authorList>
    </citation>
    <scope>IDENTIFICATION</scope>
    <source>
        <strain evidence="3">S238N-H82</strain>
        <tissue evidence="3">Testes</tissue>
    </source>
</reference>
<keyword evidence="1" id="KW-0732">Signal</keyword>
<dbReference type="GeneID" id="118429581"/>
<proteinExistence type="predicted"/>
<feature type="signal peptide" evidence="1">
    <location>
        <begin position="1"/>
        <end position="17"/>
    </location>
</feature>
<dbReference type="SMART" id="SM01411">
    <property type="entry name" value="Ephrin_rec_like"/>
    <property type="match status" value="3"/>
</dbReference>
<evidence type="ECO:0000256" key="1">
    <source>
        <dbReference type="SAM" id="SignalP"/>
    </source>
</evidence>
<dbReference type="InterPro" id="IPR009030">
    <property type="entry name" value="Growth_fac_rcpt_cys_sf"/>
</dbReference>
<dbReference type="Proteomes" id="UP000001554">
    <property type="component" value="Chromosome 13"/>
</dbReference>
<organism evidence="2 3">
    <name type="scientific">Branchiostoma floridae</name>
    <name type="common">Florida lancelet</name>
    <name type="synonym">Amphioxus</name>
    <dbReference type="NCBI Taxonomy" id="7739"/>
    <lineage>
        <taxon>Eukaryota</taxon>
        <taxon>Metazoa</taxon>
        <taxon>Chordata</taxon>
        <taxon>Cephalochordata</taxon>
        <taxon>Leptocardii</taxon>
        <taxon>Amphioxiformes</taxon>
        <taxon>Branchiostomatidae</taxon>
        <taxon>Branchiostoma</taxon>
    </lineage>
</organism>
<dbReference type="PANTHER" id="PTHR46104:SF1">
    <property type="entry name" value="GENE 9195-RELATED"/>
    <property type="match status" value="1"/>
</dbReference>
<sequence length="249" mass="25215">MYSTVVLCLLAVSGALAMPVTDSLVATVVMTTAVSRPCDPGYICFPNSTVPNPTDGIMGYICPVGHFCPTGALEEIPCPIGSYSNLIGLADASECVQCPAGYYCSLPGLQAPLGLCDPGYFCIPGSQSPTPVDGTCPEGCYCPTGSAAPIPCPVGTMNPVSHGSSVSECVLCPAGQYCSGAGLQTPTGHCSAGYFCIPGSQSPTPVDGTCPEGHYCPTGSAVPSPCPVGTMNPDSHGTNVLDCRPCQDE</sequence>
<evidence type="ECO:0000313" key="3">
    <source>
        <dbReference type="RefSeq" id="XP_035696016.1"/>
    </source>
</evidence>
<feature type="chain" id="PRO_5039907279" evidence="1">
    <location>
        <begin position="18"/>
        <end position="249"/>
    </location>
</feature>
<gene>
    <name evidence="3" type="primary">LOC118429581</name>
</gene>
<dbReference type="Gene3D" id="2.10.50.10">
    <property type="entry name" value="Tumor Necrosis Factor Receptor, subunit A, domain 2"/>
    <property type="match status" value="1"/>
</dbReference>
<keyword evidence="2" id="KW-1185">Reference proteome</keyword>
<protein>
    <submittedName>
        <fullName evidence="3">White-brown complex homolog protein 30 isoform X2</fullName>
    </submittedName>
</protein>
<accession>A0A9J7NB54</accession>
<dbReference type="AlphaFoldDB" id="A0A9J7NB54"/>
<dbReference type="RefSeq" id="XP_035696016.1">
    <property type="nucleotide sequence ID" value="XM_035840123.1"/>
</dbReference>
<name>A0A9J7NB54_BRAFL</name>
<reference evidence="2" key="1">
    <citation type="journal article" date="2020" name="Nat. Ecol. Evol.">
        <title>Deeply conserved synteny resolves early events in vertebrate evolution.</title>
        <authorList>
            <person name="Simakov O."/>
            <person name="Marletaz F."/>
            <person name="Yue J.X."/>
            <person name="O'Connell B."/>
            <person name="Jenkins J."/>
            <person name="Brandt A."/>
            <person name="Calef R."/>
            <person name="Tung C.H."/>
            <person name="Huang T.K."/>
            <person name="Schmutz J."/>
            <person name="Satoh N."/>
            <person name="Yu J.K."/>
            <person name="Putnam N.H."/>
            <person name="Green R.E."/>
            <person name="Rokhsar D.S."/>
        </authorList>
    </citation>
    <scope>NUCLEOTIDE SEQUENCE [LARGE SCALE GENOMIC DNA]</scope>
    <source>
        <strain evidence="2">S238N-H82</strain>
    </source>
</reference>